<organism evidence="3 4">
    <name type="scientific">Glutinoglossum americanum</name>
    <dbReference type="NCBI Taxonomy" id="1670608"/>
    <lineage>
        <taxon>Eukaryota</taxon>
        <taxon>Fungi</taxon>
        <taxon>Dikarya</taxon>
        <taxon>Ascomycota</taxon>
        <taxon>Pezizomycotina</taxon>
        <taxon>Geoglossomycetes</taxon>
        <taxon>Geoglossales</taxon>
        <taxon>Geoglossaceae</taxon>
        <taxon>Glutinoglossum</taxon>
    </lineage>
</organism>
<name>A0A9P8L5B2_9PEZI</name>
<keyword evidence="1" id="KW-0812">Transmembrane</keyword>
<proteinExistence type="predicted"/>
<keyword evidence="1" id="KW-0472">Membrane</keyword>
<feature type="transmembrane region" description="Helical" evidence="1">
    <location>
        <begin position="249"/>
        <end position="268"/>
    </location>
</feature>
<feature type="transmembrane region" description="Helical" evidence="1">
    <location>
        <begin position="219"/>
        <end position="237"/>
    </location>
</feature>
<evidence type="ECO:0000256" key="2">
    <source>
        <dbReference type="SAM" id="SignalP"/>
    </source>
</evidence>
<sequence length="568" mass="63550">MALPHHHVPTSASLAFPTVVFALVVALRLASAAPAPMAGDLLEKRNNALFSSFQAEQGLHQAAALSAMTLLITAHRAIMNTGFVLRQRSLSTDAWVVLTVGLVTCIWTTLVVLSGLLFKERPCRASLEACLARMSYAPWMLQILFFFWLIAFWDEVSYLRSKDVEHRMRLNLSDSSIAETKHAWLSITLPRILGFRIWKLECSRGPSNWSGSVDPKFRWLLYGTITSVVVITAYGAIRGALYSLGLLNLVGVVLFVAGAGGANMYAGAPHVYNGDMLRIALTTRHREGTVYILPFRNRGFDAVWSPKIDYEHREVDALSNSEAEGRRRDLRHILAAFNESTELDPDAVNDLAGWLYEPEKHPTMQQIKCKRAPGIHLIGSSIMFALWHSEYLVFMRRGLLQPDYERMVGSLRSPKLTGADLDASVRQVGNLPGLEGYQEAVRYVYRLFDQPVDDMALNPTSPTPKTSIVLDKCPDTIEDYTAQLWDHCITAEESTFAALYAFTCYWVSDVGSDATHGWHQFPLRAWDREGDLVSWHVVWRQAWYSAIIAQLTSMSPVILSAFAAGILQ</sequence>
<protein>
    <submittedName>
        <fullName evidence="3">Uncharacterized protein</fullName>
    </submittedName>
</protein>
<dbReference type="Proteomes" id="UP000698800">
    <property type="component" value="Unassembled WGS sequence"/>
</dbReference>
<evidence type="ECO:0000313" key="3">
    <source>
        <dbReference type="EMBL" id="KAH0544425.1"/>
    </source>
</evidence>
<feature type="chain" id="PRO_5040180486" evidence="2">
    <location>
        <begin position="33"/>
        <end position="568"/>
    </location>
</feature>
<comment type="caution">
    <text evidence="3">The sequence shown here is derived from an EMBL/GenBank/DDBJ whole genome shotgun (WGS) entry which is preliminary data.</text>
</comment>
<feature type="signal peptide" evidence="2">
    <location>
        <begin position="1"/>
        <end position="32"/>
    </location>
</feature>
<feature type="transmembrane region" description="Helical" evidence="1">
    <location>
        <begin position="94"/>
        <end position="118"/>
    </location>
</feature>
<dbReference type="OrthoDB" id="5426789at2759"/>
<keyword evidence="2" id="KW-0732">Signal</keyword>
<gene>
    <name evidence="3" type="ORF">FGG08_001452</name>
</gene>
<dbReference type="AlphaFoldDB" id="A0A9P8L5B2"/>
<reference evidence="3" key="1">
    <citation type="submission" date="2021-03" db="EMBL/GenBank/DDBJ databases">
        <title>Comparative genomics and phylogenomic investigation of the class Geoglossomycetes provide insights into ecological specialization and systematics.</title>
        <authorList>
            <person name="Melie T."/>
            <person name="Pirro S."/>
            <person name="Miller A.N."/>
            <person name="Quandt A."/>
        </authorList>
    </citation>
    <scope>NUCLEOTIDE SEQUENCE</scope>
    <source>
        <strain evidence="3">GBOQ0MN5Z8</strain>
    </source>
</reference>
<dbReference type="EMBL" id="JAGHQL010000019">
    <property type="protein sequence ID" value="KAH0544425.1"/>
    <property type="molecule type" value="Genomic_DNA"/>
</dbReference>
<evidence type="ECO:0000256" key="1">
    <source>
        <dbReference type="SAM" id="Phobius"/>
    </source>
</evidence>
<evidence type="ECO:0000313" key="4">
    <source>
        <dbReference type="Proteomes" id="UP000698800"/>
    </source>
</evidence>
<feature type="transmembrane region" description="Helical" evidence="1">
    <location>
        <begin position="130"/>
        <end position="153"/>
    </location>
</feature>
<keyword evidence="4" id="KW-1185">Reference proteome</keyword>
<keyword evidence="1" id="KW-1133">Transmembrane helix</keyword>
<accession>A0A9P8L5B2</accession>